<proteinExistence type="predicted"/>
<dbReference type="Pfam" id="PF00109">
    <property type="entry name" value="ketoacyl-synt"/>
    <property type="match status" value="1"/>
</dbReference>
<dbReference type="EMBL" id="BBLG01000001">
    <property type="protein sequence ID" value="GAK74589.1"/>
    <property type="molecule type" value="Genomic_DNA"/>
</dbReference>
<evidence type="ECO:0000256" key="1">
    <source>
        <dbReference type="ARBA" id="ARBA00022679"/>
    </source>
</evidence>
<dbReference type="Proteomes" id="UP000028980">
    <property type="component" value="Unassembled WGS sequence"/>
</dbReference>
<evidence type="ECO:0000313" key="3">
    <source>
        <dbReference type="EMBL" id="GAK74589.1"/>
    </source>
</evidence>
<dbReference type="Gene3D" id="3.40.47.10">
    <property type="match status" value="1"/>
</dbReference>
<dbReference type="InterPro" id="IPR014030">
    <property type="entry name" value="Ketoacyl_synth_N"/>
</dbReference>
<dbReference type="InterPro" id="IPR016039">
    <property type="entry name" value="Thiolase-like"/>
</dbReference>
<dbReference type="GO" id="GO:0006633">
    <property type="term" value="P:fatty acid biosynthetic process"/>
    <property type="evidence" value="ECO:0007669"/>
    <property type="project" value="TreeGrafter"/>
</dbReference>
<gene>
    <name evidence="3" type="ORF">JCM19296_167</name>
    <name evidence="4" type="ORF">JCM19314_2487</name>
</gene>
<dbReference type="PANTHER" id="PTHR11712:SF336">
    <property type="entry name" value="3-OXOACYL-[ACYL-CARRIER-PROTEIN] SYNTHASE, MITOCHONDRIAL"/>
    <property type="match status" value="1"/>
</dbReference>
<dbReference type="EMBL" id="BBMM01000001">
    <property type="protein sequence ID" value="GAK98456.1"/>
    <property type="molecule type" value="Genomic_DNA"/>
</dbReference>
<reference evidence="5 6" key="1">
    <citation type="journal article" date="2014" name="Genome Announc.">
        <title>Draft Genome Sequences of Marine Flavobacterium Nonlabens Strains NR17, NR24, NR27, NR32, NR33, and Ara13.</title>
        <authorList>
            <person name="Nakanishi M."/>
            <person name="Meirelles P."/>
            <person name="Suzuki R."/>
            <person name="Takatani N."/>
            <person name="Mino S."/>
            <person name="Suda W."/>
            <person name="Oshima K."/>
            <person name="Hattori M."/>
            <person name="Ohkuma M."/>
            <person name="Hosokawa M."/>
            <person name="Miyashita K."/>
            <person name="Thompson F.L."/>
            <person name="Niwa A."/>
            <person name="Sawabe T."/>
            <person name="Sawabe T."/>
        </authorList>
    </citation>
    <scope>NUCLEOTIDE SEQUENCE [LARGE SCALE GENOMIC DNA]</scope>
    <source>
        <strain evidence="3">JCM 19296</strain>
        <strain evidence="4">JCM 19314</strain>
        <strain evidence="5">JCM19296</strain>
        <strain evidence="6">JCM19314</strain>
    </source>
</reference>
<comment type="caution">
    <text evidence="3">The sequence shown here is derived from an EMBL/GenBank/DDBJ whole genome shotgun (WGS) entry which is preliminary data.</text>
</comment>
<dbReference type="SUPFAM" id="SSF53901">
    <property type="entry name" value="Thiolase-like"/>
    <property type="match status" value="1"/>
</dbReference>
<dbReference type="Proteomes" id="UP000029226">
    <property type="component" value="Unassembled WGS sequence"/>
</dbReference>
<keyword evidence="1 3" id="KW-0808">Transferase</keyword>
<dbReference type="AlphaFoldDB" id="A0A081D6P3"/>
<evidence type="ECO:0000313" key="4">
    <source>
        <dbReference type="EMBL" id="GAK98456.1"/>
    </source>
</evidence>
<evidence type="ECO:0000313" key="6">
    <source>
        <dbReference type="Proteomes" id="UP000029226"/>
    </source>
</evidence>
<dbReference type="GO" id="GO:0004315">
    <property type="term" value="F:3-oxoacyl-[acyl-carrier-protein] synthase activity"/>
    <property type="evidence" value="ECO:0007669"/>
    <property type="project" value="UniProtKB-EC"/>
</dbReference>
<dbReference type="InterPro" id="IPR000794">
    <property type="entry name" value="Beta-ketoacyl_synthase"/>
</dbReference>
<protein>
    <submittedName>
        <fullName evidence="3">3-oxoacyl-[acyl-carrier-protein] synthase</fullName>
        <ecNumber evidence="3">2.3.1.41</ecNumber>
    </submittedName>
</protein>
<sequence>MKNPIYINGSGVVSPLSSAGFSSDSSAILVSGNDLVAPISDLHDVRIKELQAESKWYSQLDRSVLLAILAAREIKVPAGKTGINIGSSRGATRVWEESYTRFRESGIATTQSSPLTTLGNISTWIAQDLGVDATAFSHSITCATASHAVLNAIAWIESDMVDQFIVGGSEAPLTPFTIAQMKALRIYATQESTYPCKALDLDKTGNTMVLGEAAACYLLSGKVTENTQAKIIGYGGCY</sequence>
<feature type="domain" description="Beta-ketoacyl synthase-like N-terminal" evidence="2">
    <location>
        <begin position="77"/>
        <end position="220"/>
    </location>
</feature>
<evidence type="ECO:0000259" key="2">
    <source>
        <dbReference type="Pfam" id="PF00109"/>
    </source>
</evidence>
<dbReference type="PANTHER" id="PTHR11712">
    <property type="entry name" value="POLYKETIDE SYNTHASE-RELATED"/>
    <property type="match status" value="1"/>
</dbReference>
<organism evidence="3 5">
    <name type="scientific">Nonlabens ulvanivorans</name>
    <name type="common">Persicivirga ulvanivorans</name>
    <dbReference type="NCBI Taxonomy" id="906888"/>
    <lineage>
        <taxon>Bacteria</taxon>
        <taxon>Pseudomonadati</taxon>
        <taxon>Bacteroidota</taxon>
        <taxon>Flavobacteriia</taxon>
        <taxon>Flavobacteriales</taxon>
        <taxon>Flavobacteriaceae</taxon>
        <taxon>Nonlabens</taxon>
    </lineage>
</organism>
<dbReference type="EC" id="2.3.1.41" evidence="3"/>
<accession>A0A081D6P3</accession>
<evidence type="ECO:0000313" key="5">
    <source>
        <dbReference type="Proteomes" id="UP000028980"/>
    </source>
</evidence>
<keyword evidence="3" id="KW-0012">Acyltransferase</keyword>
<name>A0A081D6P3_NONUL</name>